<dbReference type="GO" id="GO:0016020">
    <property type="term" value="C:membrane"/>
    <property type="evidence" value="ECO:0007669"/>
    <property type="project" value="UniProtKB-SubCell"/>
</dbReference>
<dbReference type="PRINTS" id="PR00813">
    <property type="entry name" value="BCTERIALGSPG"/>
</dbReference>
<evidence type="ECO:0000256" key="2">
    <source>
        <dbReference type="ARBA" id="ARBA00022481"/>
    </source>
</evidence>
<dbReference type="Pfam" id="PF07963">
    <property type="entry name" value="N_methyl"/>
    <property type="match status" value="1"/>
</dbReference>
<keyword evidence="2" id="KW-0488">Methylation</keyword>
<dbReference type="GO" id="GO:0015627">
    <property type="term" value="C:type II protein secretion system complex"/>
    <property type="evidence" value="ECO:0007669"/>
    <property type="project" value="InterPro"/>
</dbReference>
<organism evidence="7 8">
    <name type="scientific">Gemmatimonas groenlandica</name>
    <dbReference type="NCBI Taxonomy" id="2732249"/>
    <lineage>
        <taxon>Bacteria</taxon>
        <taxon>Pseudomonadati</taxon>
        <taxon>Gemmatimonadota</taxon>
        <taxon>Gemmatimonadia</taxon>
        <taxon>Gemmatimonadales</taxon>
        <taxon>Gemmatimonadaceae</taxon>
        <taxon>Gemmatimonas</taxon>
    </lineage>
</organism>
<evidence type="ECO:0000256" key="6">
    <source>
        <dbReference type="SAM" id="Phobius"/>
    </source>
</evidence>
<evidence type="ECO:0000256" key="4">
    <source>
        <dbReference type="ARBA" id="ARBA00022989"/>
    </source>
</evidence>
<sequence length="124" mass="12523">MQRTRKGFTLIELLIVVVIIGILAAIAIPKFADTKRKAYVTAMKSDLKNMVSSAEAYFSDNNTYAGYAAPTGSSGVTLTFVGAATGWSGTATHANAAGATCSIGTGTSTPAGLAEGQPGGATCK</sequence>
<dbReference type="SUPFAM" id="SSF54523">
    <property type="entry name" value="Pili subunits"/>
    <property type="match status" value="1"/>
</dbReference>
<evidence type="ECO:0000313" key="8">
    <source>
        <dbReference type="Proteomes" id="UP000500938"/>
    </source>
</evidence>
<evidence type="ECO:0000313" key="7">
    <source>
        <dbReference type="EMBL" id="QJR34346.1"/>
    </source>
</evidence>
<dbReference type="Proteomes" id="UP000500938">
    <property type="component" value="Chromosome"/>
</dbReference>
<feature type="transmembrane region" description="Helical" evidence="6">
    <location>
        <begin position="7"/>
        <end position="28"/>
    </location>
</feature>
<dbReference type="GO" id="GO:0015628">
    <property type="term" value="P:protein secretion by the type II secretion system"/>
    <property type="evidence" value="ECO:0007669"/>
    <property type="project" value="InterPro"/>
</dbReference>
<proteinExistence type="predicted"/>
<dbReference type="NCBIfam" id="TIGR02532">
    <property type="entry name" value="IV_pilin_GFxxxE"/>
    <property type="match status" value="1"/>
</dbReference>
<evidence type="ECO:0000256" key="1">
    <source>
        <dbReference type="ARBA" id="ARBA00004167"/>
    </source>
</evidence>
<keyword evidence="4 6" id="KW-1133">Transmembrane helix</keyword>
<accession>A0A6M4ILQ8</accession>
<comment type="subcellular location">
    <subcellularLocation>
        <location evidence="1">Membrane</location>
        <topology evidence="1">Single-pass membrane protein</topology>
    </subcellularLocation>
</comment>
<evidence type="ECO:0000256" key="5">
    <source>
        <dbReference type="ARBA" id="ARBA00023136"/>
    </source>
</evidence>
<dbReference type="EMBL" id="CP053085">
    <property type="protein sequence ID" value="QJR34346.1"/>
    <property type="molecule type" value="Genomic_DNA"/>
</dbReference>
<evidence type="ECO:0000256" key="3">
    <source>
        <dbReference type="ARBA" id="ARBA00022692"/>
    </source>
</evidence>
<protein>
    <submittedName>
        <fullName evidence="7">Prepilin-type N-terminal cleavage/methylation domain-containing protein</fullName>
    </submittedName>
</protein>
<keyword evidence="3 6" id="KW-0812">Transmembrane</keyword>
<name>A0A6M4ILQ8_9BACT</name>
<dbReference type="InterPro" id="IPR012902">
    <property type="entry name" value="N_methyl_site"/>
</dbReference>
<dbReference type="AlphaFoldDB" id="A0A6M4ILQ8"/>
<dbReference type="KEGG" id="ggr:HKW67_01810"/>
<gene>
    <name evidence="7" type="ORF">HKW67_01810</name>
</gene>
<keyword evidence="5 6" id="KW-0472">Membrane</keyword>
<dbReference type="PROSITE" id="PS00409">
    <property type="entry name" value="PROKAR_NTER_METHYL"/>
    <property type="match status" value="1"/>
</dbReference>
<reference evidence="7 8" key="1">
    <citation type="submission" date="2020-05" db="EMBL/GenBank/DDBJ databases">
        <title>Complete genome sequence of Gemmatimonas greenlandica TET16.</title>
        <authorList>
            <person name="Zeng Y."/>
        </authorList>
    </citation>
    <scope>NUCLEOTIDE SEQUENCE [LARGE SCALE GENOMIC DNA]</scope>
    <source>
        <strain evidence="7 8">TET16</strain>
    </source>
</reference>
<dbReference type="PANTHER" id="PTHR30093:SF44">
    <property type="entry name" value="TYPE II SECRETION SYSTEM CORE PROTEIN G"/>
    <property type="match status" value="1"/>
</dbReference>
<dbReference type="InterPro" id="IPR045584">
    <property type="entry name" value="Pilin-like"/>
</dbReference>
<keyword evidence="8" id="KW-1185">Reference proteome</keyword>
<dbReference type="Gene3D" id="3.30.700.10">
    <property type="entry name" value="Glycoprotein, Type 4 Pilin"/>
    <property type="match status" value="1"/>
</dbReference>
<dbReference type="RefSeq" id="WP_171223772.1">
    <property type="nucleotide sequence ID" value="NZ_CP053085.1"/>
</dbReference>
<dbReference type="PANTHER" id="PTHR30093">
    <property type="entry name" value="GENERAL SECRETION PATHWAY PROTEIN G"/>
    <property type="match status" value="1"/>
</dbReference>
<dbReference type="InterPro" id="IPR000983">
    <property type="entry name" value="Bac_GSPG_pilin"/>
</dbReference>